<sequence length="244" mass="28149">PEQPSTTKHHRAGNIVMLKYFYICMLVASATAQYGGGGGMPENNTPEQTTPPDNTGNAIPQEGNDGNYDADTFEEKLRAYAPLLAEYSRYTKGYSERSPKFIRSPFCYGKYSGHYANPGLTLDADPRCTFIRCYRGHTLLYNCPMGFWNGKDYGHHDPMEQSSRSAYYGFYSAYRHYYHNYHRYSPKEYCQETGGYFSEMCLHRTKHNTFRERQQETGLYNPYATQEEAEQDLNIADLPYDPYA</sequence>
<dbReference type="EMBL" id="CAIIXF020000007">
    <property type="protein sequence ID" value="CAH1788207.1"/>
    <property type="molecule type" value="Genomic_DNA"/>
</dbReference>
<comment type="caution">
    <text evidence="2">The sequence shown here is derived from an EMBL/GenBank/DDBJ whole genome shotgun (WGS) entry which is preliminary data.</text>
</comment>
<reference evidence="2" key="1">
    <citation type="submission" date="2022-03" db="EMBL/GenBank/DDBJ databases">
        <authorList>
            <person name="Martin C."/>
        </authorList>
    </citation>
    <scope>NUCLEOTIDE SEQUENCE</scope>
</reference>
<evidence type="ECO:0000256" key="1">
    <source>
        <dbReference type="SAM" id="MobiDB-lite"/>
    </source>
</evidence>
<feature type="compositionally biased region" description="Low complexity" evidence="1">
    <location>
        <begin position="41"/>
        <end position="55"/>
    </location>
</feature>
<name>A0A8J1Y3V4_OWEFU</name>
<evidence type="ECO:0000313" key="3">
    <source>
        <dbReference type="Proteomes" id="UP000749559"/>
    </source>
</evidence>
<gene>
    <name evidence="2" type="ORF">OFUS_LOCUS13779</name>
</gene>
<keyword evidence="3" id="KW-1185">Reference proteome</keyword>
<evidence type="ECO:0000313" key="2">
    <source>
        <dbReference type="EMBL" id="CAH1788207.1"/>
    </source>
</evidence>
<dbReference type="AlphaFoldDB" id="A0A8J1Y3V4"/>
<feature type="non-terminal residue" evidence="2">
    <location>
        <position position="1"/>
    </location>
</feature>
<protein>
    <submittedName>
        <fullName evidence="2">Uncharacterized protein</fullName>
    </submittedName>
</protein>
<dbReference type="Proteomes" id="UP000749559">
    <property type="component" value="Unassembled WGS sequence"/>
</dbReference>
<proteinExistence type="predicted"/>
<feature type="region of interest" description="Disordered" evidence="1">
    <location>
        <begin position="37"/>
        <end position="66"/>
    </location>
</feature>
<organism evidence="2 3">
    <name type="scientific">Owenia fusiformis</name>
    <name type="common">Polychaete worm</name>
    <dbReference type="NCBI Taxonomy" id="6347"/>
    <lineage>
        <taxon>Eukaryota</taxon>
        <taxon>Metazoa</taxon>
        <taxon>Spiralia</taxon>
        <taxon>Lophotrochozoa</taxon>
        <taxon>Annelida</taxon>
        <taxon>Polychaeta</taxon>
        <taxon>Sedentaria</taxon>
        <taxon>Canalipalpata</taxon>
        <taxon>Sabellida</taxon>
        <taxon>Oweniida</taxon>
        <taxon>Oweniidae</taxon>
        <taxon>Owenia</taxon>
    </lineage>
</organism>
<accession>A0A8J1Y3V4</accession>